<evidence type="ECO:0000256" key="1">
    <source>
        <dbReference type="ARBA" id="ARBA00004141"/>
    </source>
</evidence>
<keyword evidence="8" id="KW-1185">Reference proteome</keyword>
<evidence type="ECO:0000259" key="6">
    <source>
        <dbReference type="Pfam" id="PF13515"/>
    </source>
</evidence>
<name>A0A4V3CY84_9MICO</name>
<comment type="subcellular location">
    <subcellularLocation>
        <location evidence="1">Membrane</location>
        <topology evidence="1">Multi-pass membrane protein</topology>
    </subcellularLocation>
</comment>
<keyword evidence="4 5" id="KW-0472">Membrane</keyword>
<dbReference type="Proteomes" id="UP000295601">
    <property type="component" value="Unassembled WGS sequence"/>
</dbReference>
<feature type="transmembrane region" description="Helical" evidence="5">
    <location>
        <begin position="152"/>
        <end position="172"/>
    </location>
</feature>
<feature type="transmembrane region" description="Helical" evidence="5">
    <location>
        <begin position="71"/>
        <end position="94"/>
    </location>
</feature>
<dbReference type="EMBL" id="SNYA01000003">
    <property type="protein sequence ID" value="TDP93198.1"/>
    <property type="molecule type" value="Genomic_DNA"/>
</dbReference>
<gene>
    <name evidence="7" type="ORF">EDF62_1174</name>
</gene>
<organism evidence="7 8">
    <name type="scientific">Leucobacter luti</name>
    <dbReference type="NCBI Taxonomy" id="340320"/>
    <lineage>
        <taxon>Bacteria</taxon>
        <taxon>Bacillati</taxon>
        <taxon>Actinomycetota</taxon>
        <taxon>Actinomycetes</taxon>
        <taxon>Micrococcales</taxon>
        <taxon>Microbacteriaceae</taxon>
        <taxon>Leucobacter</taxon>
    </lineage>
</organism>
<keyword evidence="3 5" id="KW-1133">Transmembrane helix</keyword>
<feature type="transmembrane region" description="Helical" evidence="5">
    <location>
        <begin position="27"/>
        <end position="50"/>
    </location>
</feature>
<evidence type="ECO:0000313" key="7">
    <source>
        <dbReference type="EMBL" id="TDP93198.1"/>
    </source>
</evidence>
<dbReference type="RefSeq" id="WP_133616312.1">
    <property type="nucleotide sequence ID" value="NZ_SNYA01000003.1"/>
</dbReference>
<reference evidence="7 8" key="1">
    <citation type="submission" date="2019-03" db="EMBL/GenBank/DDBJ databases">
        <title>Genomic analyses of the natural microbiome of Caenorhabditis elegans.</title>
        <authorList>
            <person name="Samuel B."/>
        </authorList>
    </citation>
    <scope>NUCLEOTIDE SEQUENCE [LARGE SCALE GENOMIC DNA]</scope>
    <source>
        <strain evidence="7 8">JUb18</strain>
    </source>
</reference>
<accession>A0A4V3CY84</accession>
<evidence type="ECO:0000256" key="5">
    <source>
        <dbReference type="SAM" id="Phobius"/>
    </source>
</evidence>
<keyword evidence="2 5" id="KW-0812">Transmembrane</keyword>
<feature type="transmembrane region" description="Helical" evidence="5">
    <location>
        <begin position="203"/>
        <end position="222"/>
    </location>
</feature>
<feature type="transmembrane region" description="Helical" evidence="5">
    <location>
        <begin position="329"/>
        <end position="350"/>
    </location>
</feature>
<sequence length="359" mass="37346">MVAAESALSSSGSPRGWRRLGFLDLEVGIRAGIAIGLPLLLLLVAGRLDLAPYAAFGAMTALYGRNEPYRLRLRSLLLAAFTLLVSLGTGALLALLGAELWLIVVALVGVLVLSMLVAQVGQLFPPTPVFQTFAFLVCVQVPVPAGGLGLRLGIAAAAACFAILICLSGWLLRSALEREGRPVLRPLLRTPELRPERLRAGEVWVSVAQTVVAALAAGALALGLGQGHAYWAVVSAVAVIPPPGAPHSVSRALHRVVGTLGGVVIAAAVLLPDPPPLLLIGVIALCQLLAEVLIGRSYGIALLFVTPLALAVVQLVTPQPVTGMLVDRVLATALGAAVSVVLVLAVRWVARRRARPLPR</sequence>
<evidence type="ECO:0000256" key="3">
    <source>
        <dbReference type="ARBA" id="ARBA00022989"/>
    </source>
</evidence>
<comment type="caution">
    <text evidence="7">The sequence shown here is derived from an EMBL/GenBank/DDBJ whole genome shotgun (WGS) entry which is preliminary data.</text>
</comment>
<feature type="domain" description="Integral membrane bound transporter" evidence="6">
    <location>
        <begin position="217"/>
        <end position="341"/>
    </location>
</feature>
<protein>
    <submittedName>
        <fullName evidence="7">Fusaric acid resistance family protein</fullName>
    </submittedName>
</protein>
<dbReference type="InterPro" id="IPR049453">
    <property type="entry name" value="Memb_transporter_dom"/>
</dbReference>
<dbReference type="GO" id="GO:0016020">
    <property type="term" value="C:membrane"/>
    <property type="evidence" value="ECO:0007669"/>
    <property type="project" value="UniProtKB-SubCell"/>
</dbReference>
<dbReference type="OrthoDB" id="4989419at2"/>
<evidence type="ECO:0000256" key="2">
    <source>
        <dbReference type="ARBA" id="ARBA00022692"/>
    </source>
</evidence>
<feature type="transmembrane region" description="Helical" evidence="5">
    <location>
        <begin position="301"/>
        <end position="317"/>
    </location>
</feature>
<dbReference type="Pfam" id="PF13515">
    <property type="entry name" value="FUSC_2"/>
    <property type="match status" value="1"/>
</dbReference>
<evidence type="ECO:0000256" key="4">
    <source>
        <dbReference type="ARBA" id="ARBA00023136"/>
    </source>
</evidence>
<feature type="transmembrane region" description="Helical" evidence="5">
    <location>
        <begin position="100"/>
        <end position="117"/>
    </location>
</feature>
<proteinExistence type="predicted"/>
<evidence type="ECO:0000313" key="8">
    <source>
        <dbReference type="Proteomes" id="UP000295601"/>
    </source>
</evidence>
<dbReference type="AlphaFoldDB" id="A0A4V3CY84"/>